<dbReference type="PROSITE" id="PS50404">
    <property type="entry name" value="GST_NTER"/>
    <property type="match status" value="1"/>
</dbReference>
<dbReference type="SFLD" id="SFLDG01152">
    <property type="entry name" value="Main.3:_Omega-_and_Tau-like"/>
    <property type="match status" value="1"/>
</dbReference>
<dbReference type="PANTHER" id="PTHR11260:SF750">
    <property type="entry name" value="GLUTATHIONE S-TRANSFERASE U27"/>
    <property type="match status" value="1"/>
</dbReference>
<protein>
    <recommendedName>
        <fullName evidence="2">glutathione transferase</fullName>
        <ecNumber evidence="2">2.5.1.18</ecNumber>
    </recommendedName>
</protein>
<feature type="domain" description="GST N-terminal" evidence="8">
    <location>
        <begin position="55"/>
        <end position="135"/>
    </location>
</feature>
<dbReference type="GO" id="GO:0009407">
    <property type="term" value="P:toxin catabolic process"/>
    <property type="evidence" value="ECO:0007669"/>
    <property type="project" value="UniProtKB-ARBA"/>
</dbReference>
<dbReference type="SFLD" id="SFLDS00019">
    <property type="entry name" value="Glutathione_Transferase_(cytos"/>
    <property type="match status" value="1"/>
</dbReference>
<dbReference type="STRING" id="81985.R0H5K7"/>
<comment type="catalytic activity">
    <reaction evidence="7">
        <text>RX + glutathione = an S-substituted glutathione + a halide anion + H(+)</text>
        <dbReference type="Rhea" id="RHEA:16437"/>
        <dbReference type="ChEBI" id="CHEBI:15378"/>
        <dbReference type="ChEBI" id="CHEBI:16042"/>
        <dbReference type="ChEBI" id="CHEBI:17792"/>
        <dbReference type="ChEBI" id="CHEBI:57925"/>
        <dbReference type="ChEBI" id="CHEBI:90779"/>
        <dbReference type="EC" id="2.5.1.18"/>
    </reaction>
</comment>
<dbReference type="Pfam" id="PF02798">
    <property type="entry name" value="GST_N"/>
    <property type="match status" value="1"/>
</dbReference>
<dbReference type="InterPro" id="IPR045074">
    <property type="entry name" value="GST_C_Tau"/>
</dbReference>
<dbReference type="SFLD" id="SFLDG00358">
    <property type="entry name" value="Main_(cytGST)"/>
    <property type="match status" value="1"/>
</dbReference>
<keyword evidence="11" id="KW-1185">Reference proteome</keyword>
<dbReference type="AlphaFoldDB" id="R0H5K7"/>
<name>R0H5K7_9BRAS</name>
<dbReference type="InterPro" id="IPR004046">
    <property type="entry name" value="GST_C"/>
</dbReference>
<dbReference type="Pfam" id="PF00043">
    <property type="entry name" value="GST_C"/>
    <property type="match status" value="1"/>
</dbReference>
<evidence type="ECO:0000313" key="11">
    <source>
        <dbReference type="Proteomes" id="UP000029121"/>
    </source>
</evidence>
<dbReference type="GO" id="GO:0005829">
    <property type="term" value="C:cytosol"/>
    <property type="evidence" value="ECO:0007669"/>
    <property type="project" value="UniProtKB-SubCell"/>
</dbReference>
<dbReference type="InterPro" id="IPR040079">
    <property type="entry name" value="Glutathione_S-Trfase"/>
</dbReference>
<reference evidence="11" key="1">
    <citation type="journal article" date="2013" name="Nat. Genet.">
        <title>The Capsella rubella genome and the genomic consequences of rapid mating system evolution.</title>
        <authorList>
            <person name="Slotte T."/>
            <person name="Hazzouri K.M."/>
            <person name="Agren J.A."/>
            <person name="Koenig D."/>
            <person name="Maumus F."/>
            <person name="Guo Y.L."/>
            <person name="Steige K."/>
            <person name="Platts A.E."/>
            <person name="Escobar J.S."/>
            <person name="Newman L.K."/>
            <person name="Wang W."/>
            <person name="Mandakova T."/>
            <person name="Vello E."/>
            <person name="Smith L.M."/>
            <person name="Henz S.R."/>
            <person name="Steffen J."/>
            <person name="Takuno S."/>
            <person name="Brandvain Y."/>
            <person name="Coop G."/>
            <person name="Andolfatto P."/>
            <person name="Hu T.T."/>
            <person name="Blanchette M."/>
            <person name="Clark R.M."/>
            <person name="Quesneville H."/>
            <person name="Nordborg M."/>
            <person name="Gaut B.S."/>
            <person name="Lysak M.A."/>
            <person name="Jenkins J."/>
            <person name="Grimwood J."/>
            <person name="Chapman J."/>
            <person name="Prochnik S."/>
            <person name="Shu S."/>
            <person name="Rokhsar D."/>
            <person name="Schmutz J."/>
            <person name="Weigel D."/>
            <person name="Wright S.I."/>
        </authorList>
    </citation>
    <scope>NUCLEOTIDE SEQUENCE [LARGE SCALE GENOMIC DNA]</scope>
    <source>
        <strain evidence="11">cv. Monte Gargano</strain>
    </source>
</reference>
<dbReference type="SUPFAM" id="SSF52833">
    <property type="entry name" value="Thioredoxin-like"/>
    <property type="match status" value="1"/>
</dbReference>
<dbReference type="PANTHER" id="PTHR11260">
    <property type="entry name" value="GLUTATHIONE S-TRANSFERASE, GST, SUPERFAMILY, GST DOMAIN CONTAINING"/>
    <property type="match status" value="1"/>
</dbReference>
<dbReference type="FunFam" id="3.40.30.10:FF:000014">
    <property type="entry name" value="Tau class glutathione S-transferase"/>
    <property type="match status" value="1"/>
</dbReference>
<evidence type="ECO:0000256" key="1">
    <source>
        <dbReference type="ARBA" id="ARBA00004514"/>
    </source>
</evidence>
<dbReference type="KEGG" id="crb:17885235"/>
<comment type="subcellular location">
    <subcellularLocation>
        <location evidence="1">Cytoplasm</location>
        <location evidence="1">Cytosol</location>
    </subcellularLocation>
</comment>
<comment type="similarity">
    <text evidence="6">Belongs to the GST superfamily. Tau family.</text>
</comment>
<dbReference type="Gene3D" id="3.40.30.10">
    <property type="entry name" value="Glutaredoxin"/>
    <property type="match status" value="1"/>
</dbReference>
<dbReference type="EMBL" id="KB870809">
    <property type="protein sequence ID" value="EOA24544.1"/>
    <property type="molecule type" value="Genomic_DNA"/>
</dbReference>
<keyword evidence="5" id="KW-0808">Transferase</keyword>
<dbReference type="CDD" id="cd03185">
    <property type="entry name" value="GST_C_Tau"/>
    <property type="match status" value="1"/>
</dbReference>
<dbReference type="Proteomes" id="UP000029121">
    <property type="component" value="Unassembled WGS sequence"/>
</dbReference>
<dbReference type="EC" id="2.5.1.18" evidence="2"/>
<evidence type="ECO:0000256" key="3">
    <source>
        <dbReference type="ARBA" id="ARBA00022490"/>
    </source>
</evidence>
<dbReference type="InterPro" id="IPR036282">
    <property type="entry name" value="Glutathione-S-Trfase_C_sf"/>
</dbReference>
<organism evidence="10 11">
    <name type="scientific">Capsella rubella</name>
    <dbReference type="NCBI Taxonomy" id="81985"/>
    <lineage>
        <taxon>Eukaryota</taxon>
        <taxon>Viridiplantae</taxon>
        <taxon>Streptophyta</taxon>
        <taxon>Embryophyta</taxon>
        <taxon>Tracheophyta</taxon>
        <taxon>Spermatophyta</taxon>
        <taxon>Magnoliopsida</taxon>
        <taxon>eudicotyledons</taxon>
        <taxon>Gunneridae</taxon>
        <taxon>Pentapetalae</taxon>
        <taxon>rosids</taxon>
        <taxon>malvids</taxon>
        <taxon>Brassicales</taxon>
        <taxon>Brassicaceae</taxon>
        <taxon>Camelineae</taxon>
        <taxon>Capsella</taxon>
    </lineage>
</organism>
<accession>R0H5K7</accession>
<evidence type="ECO:0000313" key="10">
    <source>
        <dbReference type="EMBL" id="EOA24544.1"/>
    </source>
</evidence>
<dbReference type="InterPro" id="IPR004045">
    <property type="entry name" value="Glutathione_S-Trfase_N"/>
</dbReference>
<keyword evidence="3" id="KW-0963">Cytoplasm</keyword>
<evidence type="ECO:0000256" key="2">
    <source>
        <dbReference type="ARBA" id="ARBA00012452"/>
    </source>
</evidence>
<evidence type="ECO:0000256" key="4">
    <source>
        <dbReference type="ARBA" id="ARBA00022575"/>
    </source>
</evidence>
<feature type="domain" description="GST C-terminal" evidence="9">
    <location>
        <begin position="143"/>
        <end position="268"/>
    </location>
</feature>
<dbReference type="OrthoDB" id="202840at2759"/>
<dbReference type="SUPFAM" id="SSF47616">
    <property type="entry name" value="GST C-terminal domain-like"/>
    <property type="match status" value="1"/>
</dbReference>
<dbReference type="InterPro" id="IPR045073">
    <property type="entry name" value="Omega/Tau-like"/>
</dbReference>
<sequence>NLYYLSSNSLTFTLKSYILPGDFEAIKGLSPLSSLNPKEKVEGQTKKKKKTMSEEEVVVLNFWPSMFGARVIMALEEKEIKFEYKEEDVFGQKTDLLLQTNPVHKKIPVLIHNGKPVCESNNILEYIDEVWKDDKSLQLLPSDPYQKSQCRFLADLIDKKVFDAGRRTWTKKGKEQEEAKREFIEILKVLERELGDKVYFGGNDNVSMVDLVLISYYPWFHTWETIGGFSVEDHTPKLMCWVRKCLTRPAISKSLPDPLKILDRVTQIIKVHEFFYGY</sequence>
<evidence type="ECO:0000259" key="9">
    <source>
        <dbReference type="PROSITE" id="PS50405"/>
    </source>
</evidence>
<dbReference type="GO" id="GO:0006749">
    <property type="term" value="P:glutathione metabolic process"/>
    <property type="evidence" value="ECO:0007669"/>
    <property type="project" value="InterPro"/>
</dbReference>
<evidence type="ECO:0000256" key="7">
    <source>
        <dbReference type="ARBA" id="ARBA00047960"/>
    </source>
</evidence>
<dbReference type="InterPro" id="IPR036249">
    <property type="entry name" value="Thioredoxin-like_sf"/>
</dbReference>
<evidence type="ECO:0000256" key="5">
    <source>
        <dbReference type="ARBA" id="ARBA00022679"/>
    </source>
</evidence>
<dbReference type="InterPro" id="IPR010987">
    <property type="entry name" value="Glutathione-S-Trfase_C-like"/>
</dbReference>
<dbReference type="Gene3D" id="1.20.1050.10">
    <property type="match status" value="1"/>
</dbReference>
<dbReference type="CDD" id="cd03058">
    <property type="entry name" value="GST_N_Tau"/>
    <property type="match status" value="1"/>
</dbReference>
<evidence type="ECO:0000259" key="8">
    <source>
        <dbReference type="PROSITE" id="PS50404"/>
    </source>
</evidence>
<proteinExistence type="inferred from homology"/>
<gene>
    <name evidence="10" type="ORF">CARUB_v10017802mg</name>
</gene>
<dbReference type="GO" id="GO:0004364">
    <property type="term" value="F:glutathione transferase activity"/>
    <property type="evidence" value="ECO:0007669"/>
    <property type="project" value="UniProtKB-EC"/>
</dbReference>
<evidence type="ECO:0000256" key="6">
    <source>
        <dbReference type="ARBA" id="ARBA00025743"/>
    </source>
</evidence>
<dbReference type="eggNOG" id="KOG0406">
    <property type="taxonomic scope" value="Eukaryota"/>
</dbReference>
<feature type="non-terminal residue" evidence="10">
    <location>
        <position position="1"/>
    </location>
</feature>
<keyword evidence="4" id="KW-0216">Detoxification</keyword>
<dbReference type="PROSITE" id="PS50405">
    <property type="entry name" value="GST_CTER"/>
    <property type="match status" value="1"/>
</dbReference>